<evidence type="ECO:0000313" key="13">
    <source>
        <dbReference type="EMBL" id="CDM68506.1"/>
    </source>
</evidence>
<dbReference type="KEGG" id="clt:CM240_1347"/>
<dbReference type="SUPFAM" id="SSF51735">
    <property type="entry name" value="NAD(P)-binding Rossmann-fold domains"/>
    <property type="match status" value="1"/>
</dbReference>
<dbReference type="EMBL" id="HG917868">
    <property type="protein sequence ID" value="CDM68506.1"/>
    <property type="molecule type" value="Genomic_DNA"/>
</dbReference>
<dbReference type="PANTHER" id="PTHR43725">
    <property type="entry name" value="UDP-GLUCOSE 4-EPIMERASE"/>
    <property type="match status" value="1"/>
</dbReference>
<dbReference type="CDD" id="cd05247">
    <property type="entry name" value="UDP_G4E_1_SDR_e"/>
    <property type="match status" value="1"/>
</dbReference>
<feature type="domain" description="NAD-dependent epimerase/dehydratase" evidence="12">
    <location>
        <begin position="3"/>
        <end position="252"/>
    </location>
</feature>
<dbReference type="GO" id="GO:0033499">
    <property type="term" value="P:galactose catabolic process via UDP-galactose, Leloir pathway"/>
    <property type="evidence" value="ECO:0007669"/>
    <property type="project" value="TreeGrafter"/>
</dbReference>
<keyword evidence="8" id="KW-0299">Galactose metabolism</keyword>
<keyword evidence="14" id="KW-1185">Reference proteome</keyword>
<evidence type="ECO:0000256" key="6">
    <source>
        <dbReference type="ARBA" id="ARBA00018569"/>
    </source>
</evidence>
<sequence length="325" mass="36495">MKILVTGGAGYIGSHATYLLIERGFDVVVVDNLSTGHKEAVHEKAKFYEGDIGDYKFISNILKEENIDGVIHFAAFSLVGESMENPYKYYENNVAKTNNLLKAMVDFNVKNIVFSSTAATYGEPKTIPILESDETNPTNVYGETKLSMEKMIKWYNKAYGLKYVCLRYFNVAGAHSSGDIGEAHNPETHLIPIILQVASGRREKINVYGNDYDTKDGTCIRDYVHVIDLVDAHIKAIEYLFNGSKSDVFNLGSGEGFTVYEMIEAARKVTGDEIPLVVTERRAGDPAKLIASSEKAREILGWKPKFEDITKMIKDAWNWEQNKKY</sequence>
<gene>
    <name evidence="13" type="primary">galE</name>
    <name evidence="13" type="ORF">CM240_1347</name>
</gene>
<dbReference type="InterPro" id="IPR001509">
    <property type="entry name" value="Epimerase_deHydtase"/>
</dbReference>
<dbReference type="AlphaFoldDB" id="W6RV08"/>
<dbReference type="Gene3D" id="3.90.25.10">
    <property type="entry name" value="UDP-galactose 4-epimerase, domain 1"/>
    <property type="match status" value="1"/>
</dbReference>
<name>W6RV08_9CLOT</name>
<comment type="similarity">
    <text evidence="4 11">Belongs to the NAD(P)-dependent epimerase/dehydratase family.</text>
</comment>
<dbReference type="PANTHER" id="PTHR43725:SF53">
    <property type="entry name" value="UDP-ARABINOSE 4-EPIMERASE 1"/>
    <property type="match status" value="1"/>
</dbReference>
<comment type="cofactor">
    <cofactor evidence="2 11">
        <name>NAD(+)</name>
        <dbReference type="ChEBI" id="CHEBI:57540"/>
    </cofactor>
</comment>
<dbReference type="eggNOG" id="COG1087">
    <property type="taxonomic scope" value="Bacteria"/>
</dbReference>
<proteinExistence type="inferred from homology"/>
<evidence type="ECO:0000256" key="4">
    <source>
        <dbReference type="ARBA" id="ARBA00007637"/>
    </source>
</evidence>
<dbReference type="InterPro" id="IPR036291">
    <property type="entry name" value="NAD(P)-bd_dom_sf"/>
</dbReference>
<dbReference type="InterPro" id="IPR005886">
    <property type="entry name" value="UDP_G4E"/>
</dbReference>
<dbReference type="RefSeq" id="WP_044037598.1">
    <property type="nucleotide sequence ID" value="NZ_HG917868.1"/>
</dbReference>
<dbReference type="Gene3D" id="3.40.50.720">
    <property type="entry name" value="NAD(P)-binding Rossmann-like Domain"/>
    <property type="match status" value="1"/>
</dbReference>
<protein>
    <recommendedName>
        <fullName evidence="6 11">UDP-glucose 4-epimerase</fullName>
        <ecNumber evidence="5 11">5.1.3.2</ecNumber>
    </recommendedName>
</protein>
<comment type="pathway">
    <text evidence="3 11">Carbohydrate metabolism; galactose metabolism.</text>
</comment>
<organism evidence="13 14">
    <name type="scientific">Clostridium bornimense</name>
    <dbReference type="NCBI Taxonomy" id="1216932"/>
    <lineage>
        <taxon>Bacteria</taxon>
        <taxon>Bacillati</taxon>
        <taxon>Bacillota</taxon>
        <taxon>Clostridia</taxon>
        <taxon>Eubacteriales</taxon>
        <taxon>Clostridiaceae</taxon>
        <taxon>Clostridium</taxon>
    </lineage>
</organism>
<keyword evidence="7 11" id="KW-0520">NAD</keyword>
<evidence type="ECO:0000256" key="7">
    <source>
        <dbReference type="ARBA" id="ARBA00023027"/>
    </source>
</evidence>
<evidence type="ECO:0000256" key="2">
    <source>
        <dbReference type="ARBA" id="ARBA00001911"/>
    </source>
</evidence>
<evidence type="ECO:0000256" key="10">
    <source>
        <dbReference type="ARBA" id="ARBA00023277"/>
    </source>
</evidence>
<evidence type="ECO:0000256" key="11">
    <source>
        <dbReference type="RuleBase" id="RU366046"/>
    </source>
</evidence>
<keyword evidence="10 11" id="KW-0119">Carbohydrate metabolism</keyword>
<dbReference type="Proteomes" id="UP000019426">
    <property type="component" value="Chromosome M2/40_rep1"/>
</dbReference>
<evidence type="ECO:0000256" key="9">
    <source>
        <dbReference type="ARBA" id="ARBA00023235"/>
    </source>
</evidence>
<evidence type="ECO:0000256" key="3">
    <source>
        <dbReference type="ARBA" id="ARBA00004947"/>
    </source>
</evidence>
<dbReference type="STRING" id="1216932.CM240_1347"/>
<dbReference type="UniPathway" id="UPA00214"/>
<evidence type="ECO:0000313" key="14">
    <source>
        <dbReference type="Proteomes" id="UP000019426"/>
    </source>
</evidence>
<dbReference type="NCBIfam" id="TIGR01179">
    <property type="entry name" value="galE"/>
    <property type="match status" value="1"/>
</dbReference>
<evidence type="ECO:0000259" key="12">
    <source>
        <dbReference type="Pfam" id="PF01370"/>
    </source>
</evidence>
<dbReference type="HOGENOM" id="CLU_007383_1_10_9"/>
<comment type="catalytic activity">
    <reaction evidence="1 11">
        <text>UDP-alpha-D-glucose = UDP-alpha-D-galactose</text>
        <dbReference type="Rhea" id="RHEA:22168"/>
        <dbReference type="ChEBI" id="CHEBI:58885"/>
        <dbReference type="ChEBI" id="CHEBI:66914"/>
        <dbReference type="EC" id="5.1.3.2"/>
    </reaction>
</comment>
<comment type="subunit">
    <text evidence="11">Homodimer.</text>
</comment>
<evidence type="ECO:0000256" key="5">
    <source>
        <dbReference type="ARBA" id="ARBA00013189"/>
    </source>
</evidence>
<reference evidence="13 14" key="1">
    <citation type="submission" date="2013-11" db="EMBL/GenBank/DDBJ databases">
        <title>Complete genome sequence of Clostridum sp. M2/40.</title>
        <authorList>
            <person name="Wibberg D."/>
            <person name="Puehler A."/>
            <person name="Schlueter A."/>
        </authorList>
    </citation>
    <scope>NUCLEOTIDE SEQUENCE [LARGE SCALE GENOMIC DNA]</scope>
    <source>
        <strain evidence="14">M2/40</strain>
    </source>
</reference>
<evidence type="ECO:0000256" key="8">
    <source>
        <dbReference type="ARBA" id="ARBA00023144"/>
    </source>
</evidence>
<dbReference type="EC" id="5.1.3.2" evidence="5 11"/>
<accession>W6RV08</accession>
<evidence type="ECO:0000256" key="1">
    <source>
        <dbReference type="ARBA" id="ARBA00000083"/>
    </source>
</evidence>
<dbReference type="GO" id="GO:0003978">
    <property type="term" value="F:UDP-glucose 4-epimerase activity"/>
    <property type="evidence" value="ECO:0007669"/>
    <property type="project" value="UniProtKB-UniRule"/>
</dbReference>
<dbReference type="Pfam" id="PF01370">
    <property type="entry name" value="Epimerase"/>
    <property type="match status" value="1"/>
</dbReference>
<keyword evidence="9 11" id="KW-0413">Isomerase</keyword>
<dbReference type="PATRIC" id="fig|1216932.3.peg.1341"/>
<dbReference type="OrthoDB" id="9811743at2"/>